<gene>
    <name evidence="3" type="ORF">BCR38DRAFT_445538</name>
</gene>
<protein>
    <submittedName>
        <fullName evidence="3">Glyoxalase/Bleomycin resistance protein/Dihydroxybiphenyl dioxygenase</fullName>
    </submittedName>
</protein>
<dbReference type="CDD" id="cd07253">
    <property type="entry name" value="GLOD5"/>
    <property type="match status" value="1"/>
</dbReference>
<keyword evidence="4" id="KW-1185">Reference proteome</keyword>
<sequence>MLSTMRVGLKSCTPCLATRTILRSPTPIRHRSISSLAKVRSLDHLVLTVKDLSQTIKFYESVLGMKHTSFISGGLERHALVFGQQKINLHISGQEFEPKAQIAQPGSADLCFLVEDDVEHVAKRLYDRRIEVLEGGGVVYRTGARAGLSSLYIRDPDGNLVELSNEVGNSPGFIPEDAPVPTPS</sequence>
<keyword evidence="3" id="KW-0560">Oxidoreductase</keyword>
<dbReference type="STRING" id="1141098.A0A1Y2DIV4"/>
<dbReference type="RefSeq" id="XP_040711758.1">
    <property type="nucleotide sequence ID" value="XM_040861023.1"/>
</dbReference>
<comment type="caution">
    <text evidence="3">The sequence shown here is derived from an EMBL/GenBank/DDBJ whole genome shotgun (WGS) entry which is preliminary data.</text>
</comment>
<dbReference type="InterPro" id="IPR004360">
    <property type="entry name" value="Glyas_Fos-R_dOase_dom"/>
</dbReference>
<dbReference type="Proteomes" id="UP000193689">
    <property type="component" value="Unassembled WGS sequence"/>
</dbReference>
<dbReference type="Gene3D" id="3.10.180.10">
    <property type="entry name" value="2,3-Dihydroxybiphenyl 1,2-Dioxygenase, domain 1"/>
    <property type="match status" value="1"/>
</dbReference>
<dbReference type="EMBL" id="MCFJ01000014">
    <property type="protein sequence ID" value="ORY59064.1"/>
    <property type="molecule type" value="Genomic_DNA"/>
</dbReference>
<evidence type="ECO:0000313" key="4">
    <source>
        <dbReference type="Proteomes" id="UP000193689"/>
    </source>
</evidence>
<keyword evidence="3" id="KW-0223">Dioxygenase</keyword>
<dbReference type="GeneID" id="63777235"/>
<dbReference type="InterPro" id="IPR029068">
    <property type="entry name" value="Glyas_Bleomycin-R_OHBP_Dase"/>
</dbReference>
<reference evidence="3 4" key="1">
    <citation type="submission" date="2016-07" db="EMBL/GenBank/DDBJ databases">
        <title>Pervasive Adenine N6-methylation of Active Genes in Fungi.</title>
        <authorList>
            <consortium name="DOE Joint Genome Institute"/>
            <person name="Mondo S.J."/>
            <person name="Dannebaum R.O."/>
            <person name="Kuo R.C."/>
            <person name="Labutti K."/>
            <person name="Haridas S."/>
            <person name="Kuo A."/>
            <person name="Salamov A."/>
            <person name="Ahrendt S.R."/>
            <person name="Lipzen A."/>
            <person name="Sullivan W."/>
            <person name="Andreopoulos W.B."/>
            <person name="Clum A."/>
            <person name="Lindquist E."/>
            <person name="Daum C."/>
            <person name="Ramamoorthy G.K."/>
            <person name="Gryganskyi A."/>
            <person name="Culley D."/>
            <person name="Magnuson J.K."/>
            <person name="James T.Y."/>
            <person name="O'Malley M.A."/>
            <person name="Stajich J.E."/>
            <person name="Spatafora J.W."/>
            <person name="Visel A."/>
            <person name="Grigoriev I.V."/>
        </authorList>
    </citation>
    <scope>NUCLEOTIDE SEQUENCE [LARGE SCALE GENOMIC DNA]</scope>
    <source>
        <strain evidence="3 4">CBS 129021</strain>
    </source>
</reference>
<dbReference type="PROSITE" id="PS51819">
    <property type="entry name" value="VOC"/>
    <property type="match status" value="1"/>
</dbReference>
<comment type="similarity">
    <text evidence="1">Belongs to the glyoxalase I family.</text>
</comment>
<feature type="domain" description="VOC" evidence="2">
    <location>
        <begin position="41"/>
        <end position="166"/>
    </location>
</feature>
<evidence type="ECO:0000259" key="2">
    <source>
        <dbReference type="PROSITE" id="PS51819"/>
    </source>
</evidence>
<dbReference type="GO" id="GO:0051213">
    <property type="term" value="F:dioxygenase activity"/>
    <property type="evidence" value="ECO:0007669"/>
    <property type="project" value="UniProtKB-KW"/>
</dbReference>
<dbReference type="InParanoid" id="A0A1Y2DIV4"/>
<dbReference type="InterPro" id="IPR037523">
    <property type="entry name" value="VOC_core"/>
</dbReference>
<dbReference type="PANTHER" id="PTHR21366:SF14">
    <property type="entry name" value="GLYOXALASE DOMAIN-CONTAINING PROTEIN 5"/>
    <property type="match status" value="1"/>
</dbReference>
<evidence type="ECO:0000313" key="3">
    <source>
        <dbReference type="EMBL" id="ORY59064.1"/>
    </source>
</evidence>
<dbReference type="OrthoDB" id="5371818at2759"/>
<dbReference type="Pfam" id="PF00903">
    <property type="entry name" value="Glyoxalase"/>
    <property type="match status" value="1"/>
</dbReference>
<dbReference type="SUPFAM" id="SSF54593">
    <property type="entry name" value="Glyoxalase/Bleomycin resistance protein/Dihydroxybiphenyl dioxygenase"/>
    <property type="match status" value="1"/>
</dbReference>
<dbReference type="AlphaFoldDB" id="A0A1Y2DIV4"/>
<name>A0A1Y2DIV4_9PEZI</name>
<organism evidence="3 4">
    <name type="scientific">Pseudomassariella vexata</name>
    <dbReference type="NCBI Taxonomy" id="1141098"/>
    <lineage>
        <taxon>Eukaryota</taxon>
        <taxon>Fungi</taxon>
        <taxon>Dikarya</taxon>
        <taxon>Ascomycota</taxon>
        <taxon>Pezizomycotina</taxon>
        <taxon>Sordariomycetes</taxon>
        <taxon>Xylariomycetidae</taxon>
        <taxon>Amphisphaeriales</taxon>
        <taxon>Pseudomassariaceae</taxon>
        <taxon>Pseudomassariella</taxon>
    </lineage>
</organism>
<proteinExistence type="inferred from homology"/>
<dbReference type="PANTHER" id="PTHR21366">
    <property type="entry name" value="GLYOXALASE FAMILY PROTEIN"/>
    <property type="match status" value="1"/>
</dbReference>
<accession>A0A1Y2DIV4</accession>
<evidence type="ECO:0000256" key="1">
    <source>
        <dbReference type="ARBA" id="ARBA00010363"/>
    </source>
</evidence>
<dbReference type="InterPro" id="IPR050383">
    <property type="entry name" value="GlyoxalaseI/FosfomycinResist"/>
</dbReference>